<keyword evidence="4" id="KW-0106">Calcium</keyword>
<evidence type="ECO:0000256" key="4">
    <source>
        <dbReference type="ARBA" id="ARBA00022837"/>
    </source>
</evidence>
<dbReference type="InterPro" id="IPR017850">
    <property type="entry name" value="Alkaline_phosphatase_core_sf"/>
</dbReference>
<dbReference type="SUPFAM" id="SSF53649">
    <property type="entry name" value="Alkaline phosphatase-like"/>
    <property type="match status" value="1"/>
</dbReference>
<evidence type="ECO:0000256" key="2">
    <source>
        <dbReference type="ARBA" id="ARBA00022723"/>
    </source>
</evidence>
<comment type="caution">
    <text evidence="6">The sequence shown here is derived from an EMBL/GenBank/DDBJ whole genome shotgun (WGS) entry which is preliminary data.</text>
</comment>
<evidence type="ECO:0000256" key="1">
    <source>
        <dbReference type="ARBA" id="ARBA00008779"/>
    </source>
</evidence>
<dbReference type="InterPro" id="IPR024607">
    <property type="entry name" value="Sulfatase_CS"/>
</dbReference>
<dbReference type="PROSITE" id="PS51257">
    <property type="entry name" value="PROKAR_LIPOPROTEIN"/>
    <property type="match status" value="1"/>
</dbReference>
<protein>
    <submittedName>
        <fullName evidence="6">Sulfatase</fullName>
    </submittedName>
</protein>
<dbReference type="Proteomes" id="UP000617628">
    <property type="component" value="Unassembled WGS sequence"/>
</dbReference>
<dbReference type="GO" id="GO:0046872">
    <property type="term" value="F:metal ion binding"/>
    <property type="evidence" value="ECO:0007669"/>
    <property type="project" value="UniProtKB-KW"/>
</dbReference>
<proteinExistence type="inferred from homology"/>
<dbReference type="PROSITE" id="PS00523">
    <property type="entry name" value="SULFATASE_1"/>
    <property type="match status" value="1"/>
</dbReference>
<dbReference type="GO" id="GO:0004065">
    <property type="term" value="F:arylsulfatase activity"/>
    <property type="evidence" value="ECO:0007669"/>
    <property type="project" value="TreeGrafter"/>
</dbReference>
<evidence type="ECO:0000256" key="3">
    <source>
        <dbReference type="ARBA" id="ARBA00022801"/>
    </source>
</evidence>
<dbReference type="Pfam" id="PF00884">
    <property type="entry name" value="Sulfatase"/>
    <property type="match status" value="1"/>
</dbReference>
<keyword evidence="3" id="KW-0378">Hydrolase</keyword>
<evidence type="ECO:0000259" key="5">
    <source>
        <dbReference type="Pfam" id="PF00884"/>
    </source>
</evidence>
<comment type="similarity">
    <text evidence="1">Belongs to the sulfatase family.</text>
</comment>
<accession>A0A934VQ17</accession>
<evidence type="ECO:0000313" key="6">
    <source>
        <dbReference type="EMBL" id="MBK1876064.1"/>
    </source>
</evidence>
<dbReference type="PANTHER" id="PTHR42693">
    <property type="entry name" value="ARYLSULFATASE FAMILY MEMBER"/>
    <property type="match status" value="1"/>
</dbReference>
<keyword evidence="2" id="KW-0479">Metal-binding</keyword>
<organism evidence="6 7">
    <name type="scientific">Pelagicoccus mobilis</name>
    <dbReference type="NCBI Taxonomy" id="415221"/>
    <lineage>
        <taxon>Bacteria</taxon>
        <taxon>Pseudomonadati</taxon>
        <taxon>Verrucomicrobiota</taxon>
        <taxon>Opitutia</taxon>
        <taxon>Puniceicoccales</taxon>
        <taxon>Pelagicoccaceae</taxon>
        <taxon>Pelagicoccus</taxon>
    </lineage>
</organism>
<dbReference type="InterPro" id="IPR000917">
    <property type="entry name" value="Sulfatase_N"/>
</dbReference>
<dbReference type="PROSITE" id="PS00149">
    <property type="entry name" value="SULFATASE_2"/>
    <property type="match status" value="1"/>
</dbReference>
<dbReference type="EMBL" id="JAENIL010000006">
    <property type="protein sequence ID" value="MBK1876064.1"/>
    <property type="molecule type" value="Genomic_DNA"/>
</dbReference>
<dbReference type="AlphaFoldDB" id="A0A934VQ17"/>
<gene>
    <name evidence="6" type="ORF">JIN87_04235</name>
</gene>
<dbReference type="InterPro" id="IPR050738">
    <property type="entry name" value="Sulfatase"/>
</dbReference>
<name>A0A934VQ17_9BACT</name>
<dbReference type="RefSeq" id="WP_200354281.1">
    <property type="nucleotide sequence ID" value="NZ_JAENIL010000006.1"/>
</dbReference>
<dbReference type="Gene3D" id="3.40.720.10">
    <property type="entry name" value="Alkaline Phosphatase, subunit A"/>
    <property type="match status" value="1"/>
</dbReference>
<dbReference type="CDD" id="cd16144">
    <property type="entry name" value="ARS_like"/>
    <property type="match status" value="1"/>
</dbReference>
<feature type="domain" description="Sulfatase N-terminal" evidence="5">
    <location>
        <begin position="33"/>
        <end position="348"/>
    </location>
</feature>
<evidence type="ECO:0000313" key="7">
    <source>
        <dbReference type="Proteomes" id="UP000617628"/>
    </source>
</evidence>
<sequence length="479" mass="54285">MCSHQAKLPILIITLFGCFLSSYAKNLEDTEKPNIIFIISDDAGYADFGFHGADKINTPNLDRIAQQGAVFENAYVSASVCCPSRMGLMTGRYQQRFGAECNVPTVPTPGFGKEHLGLDIEEKTIGDQMQNAGYRTMMIGKWHLGHQAHHHPLKRGFDEFYGFLGGSRSFWSLDKTNVETAMRRNHEQLDEASEVTYLTDDLTDAAIDFIERNHKQPFFIYLSYNAVHTPMHAKVEDIEQQAQFDQKDRRIYAAMTKSMDDNIGRLDQFLAKNGLTQNTLVVFTNDNGGATSNASENNPLRGYKGSYWEGGIRVPFVMRWPGKIPPQTRYSHSVSTLDLLPTALGAAQAPAIGKPLDGVDLIPHVNGEKSDPPHHYLYWRLWRTAAIRNGHWKLIRLMDDPLTQDRRLLAPPILIDLDKDPSETTNLAEQYPEIVAHLSRKLEAWESGLSAPRWYDGKDWPKWARVQLENHRMGSVHYE</sequence>
<dbReference type="PANTHER" id="PTHR42693:SF53">
    <property type="entry name" value="ENDO-4-O-SULFATASE"/>
    <property type="match status" value="1"/>
</dbReference>
<dbReference type="Gene3D" id="3.30.1120.10">
    <property type="match status" value="1"/>
</dbReference>
<keyword evidence="7" id="KW-1185">Reference proteome</keyword>
<reference evidence="6" key="1">
    <citation type="submission" date="2021-01" db="EMBL/GenBank/DDBJ databases">
        <title>Modified the classification status of verrucomicrobia.</title>
        <authorList>
            <person name="Feng X."/>
        </authorList>
    </citation>
    <scope>NUCLEOTIDE SEQUENCE</scope>
    <source>
        <strain evidence="6">KCTC 13126</strain>
    </source>
</reference>